<protein>
    <submittedName>
        <fullName evidence="1">Uncharacterized protein</fullName>
    </submittedName>
</protein>
<evidence type="ECO:0000313" key="2">
    <source>
        <dbReference type="Proteomes" id="UP000054217"/>
    </source>
</evidence>
<reference evidence="2" key="2">
    <citation type="submission" date="2015-01" db="EMBL/GenBank/DDBJ databases">
        <title>Evolutionary Origins and Diversification of the Mycorrhizal Mutualists.</title>
        <authorList>
            <consortium name="DOE Joint Genome Institute"/>
            <consortium name="Mycorrhizal Genomics Consortium"/>
            <person name="Kohler A."/>
            <person name="Kuo A."/>
            <person name="Nagy L.G."/>
            <person name="Floudas D."/>
            <person name="Copeland A."/>
            <person name="Barry K.W."/>
            <person name="Cichocki N."/>
            <person name="Veneault-Fourrey C."/>
            <person name="LaButti K."/>
            <person name="Lindquist E.A."/>
            <person name="Lipzen A."/>
            <person name="Lundell T."/>
            <person name="Morin E."/>
            <person name="Murat C."/>
            <person name="Riley R."/>
            <person name="Ohm R."/>
            <person name="Sun H."/>
            <person name="Tunlid A."/>
            <person name="Henrissat B."/>
            <person name="Grigoriev I.V."/>
            <person name="Hibbett D.S."/>
            <person name="Martin F."/>
        </authorList>
    </citation>
    <scope>NUCLEOTIDE SEQUENCE [LARGE SCALE GENOMIC DNA]</scope>
    <source>
        <strain evidence="2">Marx 270</strain>
    </source>
</reference>
<dbReference type="HOGENOM" id="CLU_2251146_0_0_1"/>
<reference evidence="1 2" key="1">
    <citation type="submission" date="2014-04" db="EMBL/GenBank/DDBJ databases">
        <authorList>
            <consortium name="DOE Joint Genome Institute"/>
            <person name="Kuo A."/>
            <person name="Kohler A."/>
            <person name="Costa M.D."/>
            <person name="Nagy L.G."/>
            <person name="Floudas D."/>
            <person name="Copeland A."/>
            <person name="Barry K.W."/>
            <person name="Cichocki N."/>
            <person name="Veneault-Fourrey C."/>
            <person name="LaButti K."/>
            <person name="Lindquist E.A."/>
            <person name="Lipzen A."/>
            <person name="Lundell T."/>
            <person name="Morin E."/>
            <person name="Murat C."/>
            <person name="Sun H."/>
            <person name="Tunlid A."/>
            <person name="Henrissat B."/>
            <person name="Grigoriev I.V."/>
            <person name="Hibbett D.S."/>
            <person name="Martin F."/>
            <person name="Nordberg H.P."/>
            <person name="Cantor M.N."/>
            <person name="Hua S.X."/>
        </authorList>
    </citation>
    <scope>NUCLEOTIDE SEQUENCE [LARGE SCALE GENOMIC DNA]</scope>
    <source>
        <strain evidence="1 2">Marx 270</strain>
    </source>
</reference>
<proteinExistence type="predicted"/>
<organism evidence="1 2">
    <name type="scientific">Pisolithus tinctorius Marx 270</name>
    <dbReference type="NCBI Taxonomy" id="870435"/>
    <lineage>
        <taxon>Eukaryota</taxon>
        <taxon>Fungi</taxon>
        <taxon>Dikarya</taxon>
        <taxon>Basidiomycota</taxon>
        <taxon>Agaricomycotina</taxon>
        <taxon>Agaricomycetes</taxon>
        <taxon>Agaricomycetidae</taxon>
        <taxon>Boletales</taxon>
        <taxon>Sclerodermatineae</taxon>
        <taxon>Pisolithaceae</taxon>
        <taxon>Pisolithus</taxon>
    </lineage>
</organism>
<dbReference type="AlphaFoldDB" id="A0A0C3PKX7"/>
<name>A0A0C3PKX7_PISTI</name>
<evidence type="ECO:0000313" key="1">
    <source>
        <dbReference type="EMBL" id="KIO14905.1"/>
    </source>
</evidence>
<sequence length="104" mass="11618">MLYGCPSVHMQRAPILAVRRDRSVLPLQNGREAFRSVSRPSGYTKITGIKTIVDYDQVSLWHRLQQMVIRRDVTVAALLPEGKVRSAKKRCGCQPSSGVLVPSQ</sequence>
<accession>A0A0C3PKX7</accession>
<gene>
    <name evidence="1" type="ORF">M404DRAFT_192622</name>
</gene>
<keyword evidence="2" id="KW-1185">Reference proteome</keyword>
<dbReference type="InParanoid" id="A0A0C3PKX7"/>
<dbReference type="EMBL" id="KN831944">
    <property type="protein sequence ID" value="KIO14905.1"/>
    <property type="molecule type" value="Genomic_DNA"/>
</dbReference>
<dbReference type="Proteomes" id="UP000054217">
    <property type="component" value="Unassembled WGS sequence"/>
</dbReference>